<dbReference type="PANTHER" id="PTHR41317:SF1">
    <property type="entry name" value="PD-(D_E)XK NUCLEASE FAMILY TRANSPOSASE"/>
    <property type="match status" value="1"/>
</dbReference>
<dbReference type="Proteomes" id="UP000321291">
    <property type="component" value="Chromosome"/>
</dbReference>
<evidence type="ECO:0000313" key="1">
    <source>
        <dbReference type="EMBL" id="QEC73673.1"/>
    </source>
</evidence>
<dbReference type="KEGG" id="agi:FSB73_20385"/>
<gene>
    <name evidence="1" type="ORF">FSB73_20385</name>
</gene>
<dbReference type="Pfam" id="PF12784">
    <property type="entry name" value="PDDEXK_2"/>
    <property type="match status" value="1"/>
</dbReference>
<dbReference type="RefSeq" id="WP_146786517.1">
    <property type="nucleotide sequence ID" value="NZ_CP042434.1"/>
</dbReference>
<accession>A0A5B8VQY3</accession>
<name>A0A5B8VQY3_9BACT</name>
<organism evidence="1 2">
    <name type="scientific">Arachidicoccus ginsenosidivorans</name>
    <dbReference type="NCBI Taxonomy" id="496057"/>
    <lineage>
        <taxon>Bacteria</taxon>
        <taxon>Pseudomonadati</taxon>
        <taxon>Bacteroidota</taxon>
        <taxon>Chitinophagia</taxon>
        <taxon>Chitinophagales</taxon>
        <taxon>Chitinophagaceae</taxon>
        <taxon>Arachidicoccus</taxon>
    </lineage>
</organism>
<keyword evidence="2" id="KW-1185">Reference proteome</keyword>
<dbReference type="NCBIfam" id="TIGR01784">
    <property type="entry name" value="T_den_put_tspse"/>
    <property type="match status" value="1"/>
</dbReference>
<dbReference type="InterPro" id="IPR010106">
    <property type="entry name" value="RpnA"/>
</dbReference>
<reference evidence="1 2" key="1">
    <citation type="journal article" date="2017" name="Int. J. Syst. Evol. Microbiol.">
        <title>Arachidicoccus ginsenosidivorans sp. nov., with ginsenoside-converting activity isolated from ginseng cultivating soil.</title>
        <authorList>
            <person name="Siddiqi M.Z."/>
            <person name="Aslam Z."/>
            <person name="Im W.T."/>
        </authorList>
    </citation>
    <scope>NUCLEOTIDE SEQUENCE [LARGE SCALE GENOMIC DNA]</scope>
    <source>
        <strain evidence="1 2">Gsoil 809</strain>
    </source>
</reference>
<sequence>MKEYNIDDACQNLASAVFEGHQNFETIDWSLVDPEVILKEIKRKGKVFMSLLTDHGFKKGFCDDNIATPELTALVDGILEEIGQPLLGEAKFLNTELKGESHKERDAIFDARFIDANGRFISMEMQQSRLKFMLDRTSFYLSRAEVLGVKKGRAGNNFKGGPFMAISIINFVLFDEYPSVVEVVETIKGTNTQVADRRNRIFIQLPKFNKKIDQLEGDLDKFLYLLINMGNMHEVPEVFDNDLFRPVFEKMRIANLNIEQMRNYIATEQKGEIMRLRIEGAEEYGIEKGRKEGLEEGIEKGIKKGIEKGRKEEGERKSIEFICNLFSMGIRKKEKLARAVNVPLEFVERVLNDIDSGKIPSA</sequence>
<dbReference type="PANTHER" id="PTHR41317">
    <property type="entry name" value="PD-(D_E)XK NUCLEASE FAMILY TRANSPOSASE"/>
    <property type="match status" value="1"/>
</dbReference>
<dbReference type="OrthoDB" id="9803508at2"/>
<protein>
    <submittedName>
        <fullName evidence="1">Rpn family recombination-promoting nuclease/putative transposase</fullName>
    </submittedName>
</protein>
<proteinExistence type="predicted"/>
<dbReference type="EMBL" id="CP042434">
    <property type="protein sequence ID" value="QEC73673.1"/>
    <property type="molecule type" value="Genomic_DNA"/>
</dbReference>
<dbReference type="AlphaFoldDB" id="A0A5B8VQY3"/>
<evidence type="ECO:0000313" key="2">
    <source>
        <dbReference type="Proteomes" id="UP000321291"/>
    </source>
</evidence>